<dbReference type="AlphaFoldDB" id="A0A7Z7QMB9"/>
<dbReference type="InterPro" id="IPR003838">
    <property type="entry name" value="ABC3_permease_C"/>
</dbReference>
<proteinExistence type="inferred from homology"/>
<dbReference type="EMBL" id="LR962863">
    <property type="protein sequence ID" value="CAD7358488.1"/>
    <property type="molecule type" value="Genomic_DNA"/>
</dbReference>
<keyword evidence="12" id="KW-1185">Reference proteome</keyword>
<dbReference type="GO" id="GO:0055085">
    <property type="term" value="P:transmembrane transport"/>
    <property type="evidence" value="ECO:0007669"/>
    <property type="project" value="UniProtKB-UniRule"/>
</dbReference>
<evidence type="ECO:0000313" key="9">
    <source>
        <dbReference type="EMBL" id="NHA33073.1"/>
    </source>
</evidence>
<feature type="domain" description="ABC3 transporter permease C-terminal" evidence="7">
    <location>
        <begin position="62"/>
        <end position="177"/>
    </location>
</feature>
<dbReference type="Pfam" id="PF02687">
    <property type="entry name" value="FtsX"/>
    <property type="match status" value="1"/>
</dbReference>
<dbReference type="Proteomes" id="UP000572988">
    <property type="component" value="Unassembled WGS sequence"/>
</dbReference>
<organism evidence="10">
    <name type="scientific">Staphylococcus schleiferi</name>
    <dbReference type="NCBI Taxonomy" id="1295"/>
    <lineage>
        <taxon>Bacteria</taxon>
        <taxon>Bacillati</taxon>
        <taxon>Bacillota</taxon>
        <taxon>Bacilli</taxon>
        <taxon>Bacillales</taxon>
        <taxon>Staphylococcaceae</taxon>
        <taxon>Staphylococcus</taxon>
    </lineage>
</organism>
<evidence type="ECO:0000313" key="12">
    <source>
        <dbReference type="Proteomes" id="UP000572988"/>
    </source>
</evidence>
<feature type="transmembrane region" description="Helical" evidence="6">
    <location>
        <begin position="146"/>
        <end position="174"/>
    </location>
</feature>
<evidence type="ECO:0000313" key="10">
    <source>
        <dbReference type="EMBL" id="SUM85862.1"/>
    </source>
</evidence>
<evidence type="ECO:0000313" key="8">
    <source>
        <dbReference type="EMBL" id="CAD7358488.1"/>
    </source>
</evidence>
<feature type="transmembrane region" description="Helical" evidence="6">
    <location>
        <begin position="275"/>
        <end position="294"/>
    </location>
</feature>
<name>A0A7Z7QMB9_STASC</name>
<evidence type="ECO:0000256" key="5">
    <source>
        <dbReference type="ARBA" id="ARBA00023136"/>
    </source>
</evidence>
<keyword evidence="6" id="KW-0813">Transport</keyword>
<dbReference type="InterPro" id="IPR027022">
    <property type="entry name" value="ABC_permease_BceB-typ"/>
</dbReference>
<dbReference type="PIRSF" id="PIRSF018968">
    <property type="entry name" value="ABC_permease_BceB"/>
    <property type="match status" value="1"/>
</dbReference>
<dbReference type="InterPro" id="IPR052536">
    <property type="entry name" value="ABC-4_Integral_Memb_Prot"/>
</dbReference>
<comment type="similarity">
    <text evidence="6">Belongs to the ABC-4 integral membrane protein family.</text>
</comment>
<evidence type="ECO:0000256" key="1">
    <source>
        <dbReference type="ARBA" id="ARBA00004651"/>
    </source>
</evidence>
<feature type="transmembrane region" description="Helical" evidence="6">
    <location>
        <begin position="223"/>
        <end position="245"/>
    </location>
</feature>
<comment type="subcellular location">
    <subcellularLocation>
        <location evidence="1 6">Cell membrane</location>
        <topology evidence="1 6">Multi-pass membrane protein</topology>
    </subcellularLocation>
</comment>
<sequence length="617" mass="71672">MTLLNFAFKNISRDFKTYIYHFMSCVLSVFVFFTFSNLTFHPSLKIVDKDSTIGLILHLGLITTMLFSFVFILFSIGNFLKQRSKQFAVLNIIGANRKQFFKLIFYENGIISGFSLLFGMTLGLIFSKLFLMIAEKIIGGLNLDFYFPLTAILYTLCLMGGLFLLISIFAPLILRKQKIISLLKKEETAERNHILFVAFLFSVFLPLTIYYNYKLDILEYPFLLITFIIFTYLLFNLMFMVYAFLMKVTQRQYQGEGLVKMSNFKYRINTNLKTMTMTMLLFTITLSSLIYIIGAPKTIDSTTKKIMPYSYMYTAWDKKIDDLSQSQLITDKLKDKEGFQKVRVDFLNFDEKHRDVILSNSTYNKIATLLNRKHLSLKDNEYFIVGVDGKNVPTLGEMQGKDYKHLGISKKIGSDKRLIALSGYFSSVTIVADEKYQSLKHKFVNDRFFAFNIKNWKTESDATLKNDFKINGDRETLTSAFSYYQFEKIQRHIIAYVGGILCFSFLIGIASITYSRLYNLAEEEIKKYKAMVKIGMTKKSIKKVLASTIRWVFVLPFLVALFVTWIIVLYIDQYTITSYYGIGLTCSILYLAIEGILYLIIKKKYQRKILKDVFENN</sequence>
<dbReference type="EMBL" id="POVK01000002">
    <property type="protein sequence ID" value="NHA33073.1"/>
    <property type="molecule type" value="Genomic_DNA"/>
</dbReference>
<evidence type="ECO:0000256" key="3">
    <source>
        <dbReference type="ARBA" id="ARBA00022692"/>
    </source>
</evidence>
<evidence type="ECO:0000256" key="2">
    <source>
        <dbReference type="ARBA" id="ARBA00022475"/>
    </source>
</evidence>
<accession>A0A7Z7QMB9</accession>
<feature type="transmembrane region" description="Helical" evidence="6">
    <location>
        <begin position="55"/>
        <end position="80"/>
    </location>
</feature>
<feature type="transmembrane region" description="Helical" evidence="6">
    <location>
        <begin position="18"/>
        <end position="35"/>
    </location>
</feature>
<evidence type="ECO:0000259" key="7">
    <source>
        <dbReference type="Pfam" id="PF02687"/>
    </source>
</evidence>
<dbReference type="PANTHER" id="PTHR46795:SF3">
    <property type="entry name" value="ABC TRANSPORTER PERMEASE"/>
    <property type="match status" value="1"/>
</dbReference>
<dbReference type="PANTHER" id="PTHR46795">
    <property type="entry name" value="ABC TRANSPORTER PERMEASE-RELATED-RELATED"/>
    <property type="match status" value="1"/>
</dbReference>
<reference evidence="9 12" key="1">
    <citation type="submission" date="2018-01" db="EMBL/GenBank/DDBJ databases">
        <title>Complete genome sequence of Staphylococcus Scheliferi isolated from human.</title>
        <authorList>
            <person name="Abouelkhair M.A."/>
            <person name="Bemis D.A."/>
            <person name="Kania S.A."/>
        </authorList>
    </citation>
    <scope>NUCLEOTIDE SEQUENCE [LARGE SCALE GENOMIC DNA]</scope>
    <source>
        <strain evidence="9 12">ATCC 43808</strain>
    </source>
</reference>
<dbReference type="Proteomes" id="UP000264146">
    <property type="component" value="Chromosome"/>
</dbReference>
<dbReference type="GO" id="GO:0005886">
    <property type="term" value="C:plasma membrane"/>
    <property type="evidence" value="ECO:0007669"/>
    <property type="project" value="UniProtKB-SubCell"/>
</dbReference>
<feature type="transmembrane region" description="Helical" evidence="6">
    <location>
        <begin position="100"/>
        <end position="126"/>
    </location>
</feature>
<keyword evidence="4 6" id="KW-1133">Transmembrane helix</keyword>
<dbReference type="EMBL" id="UHEF01000001">
    <property type="protein sequence ID" value="SUM85862.1"/>
    <property type="molecule type" value="Genomic_DNA"/>
</dbReference>
<feature type="transmembrane region" description="Helical" evidence="6">
    <location>
        <begin position="548"/>
        <end position="571"/>
    </location>
</feature>
<gene>
    <name evidence="9" type="ORF">C1O36_00780</name>
    <name evidence="10" type="ORF">NCTC12218_00069</name>
</gene>
<dbReference type="RefSeq" id="WP_016425788.1">
    <property type="nucleotide sequence ID" value="NZ_CABKRV010000002.1"/>
</dbReference>
<keyword evidence="5 6" id="KW-0472">Membrane</keyword>
<feature type="transmembrane region" description="Helical" evidence="6">
    <location>
        <begin position="493"/>
        <end position="517"/>
    </location>
</feature>
<dbReference type="GeneID" id="93788838"/>
<protein>
    <submittedName>
        <fullName evidence="10">ABC transporter permease</fullName>
    </submittedName>
</protein>
<reference evidence="8 11" key="3">
    <citation type="submission" date="2020-11" db="EMBL/GenBank/DDBJ databases">
        <authorList>
            <consortium name="Pathogen Informatics"/>
        </authorList>
    </citation>
    <scope>NUCLEOTIDE SEQUENCE [LARGE SCALE GENOMIC DNA]</scope>
    <source>
        <strain evidence="8 11">NCTC12218</strain>
    </source>
</reference>
<feature type="transmembrane region" description="Helical" evidence="6">
    <location>
        <begin position="194"/>
        <end position="211"/>
    </location>
</feature>
<feature type="transmembrane region" description="Helical" evidence="6">
    <location>
        <begin position="577"/>
        <end position="601"/>
    </location>
</feature>
<keyword evidence="3 6" id="KW-0812">Transmembrane</keyword>
<evidence type="ECO:0000313" key="11">
    <source>
        <dbReference type="Proteomes" id="UP000264146"/>
    </source>
</evidence>
<evidence type="ECO:0000256" key="4">
    <source>
        <dbReference type="ARBA" id="ARBA00022989"/>
    </source>
</evidence>
<reference evidence="10" key="2">
    <citation type="submission" date="2018-06" db="EMBL/GenBank/DDBJ databases">
        <authorList>
            <consortium name="Pathogen Informatics"/>
            <person name="Doyle S."/>
        </authorList>
    </citation>
    <scope>NUCLEOTIDE SEQUENCE [LARGE SCALE GENOMIC DNA]</scope>
    <source>
        <strain evidence="10">NCTC12218</strain>
    </source>
</reference>
<keyword evidence="2 6" id="KW-1003">Cell membrane</keyword>
<evidence type="ECO:0000256" key="6">
    <source>
        <dbReference type="PIRNR" id="PIRNR018968"/>
    </source>
</evidence>